<evidence type="ECO:0000313" key="1">
    <source>
        <dbReference type="EMBL" id="KKR97510.1"/>
    </source>
</evidence>
<evidence type="ECO:0000313" key="2">
    <source>
        <dbReference type="Proteomes" id="UP000033930"/>
    </source>
</evidence>
<dbReference type="EMBL" id="LCAW01000029">
    <property type="protein sequence ID" value="KKR97510.1"/>
    <property type="molecule type" value="Genomic_DNA"/>
</dbReference>
<comment type="caution">
    <text evidence="1">The sequence shown here is derived from an EMBL/GenBank/DDBJ whole genome shotgun (WGS) entry which is preliminary data.</text>
</comment>
<proteinExistence type="predicted"/>
<gene>
    <name evidence="1" type="ORF">UU50_C0029G0008</name>
</gene>
<organism evidence="1 2">
    <name type="scientific">Candidatus Uhrbacteria bacterium GW2011_GWC1_41_20</name>
    <dbReference type="NCBI Taxonomy" id="1618983"/>
    <lineage>
        <taxon>Bacteria</taxon>
        <taxon>Candidatus Uhriibacteriota</taxon>
    </lineage>
</organism>
<accession>A0A0G0XL42</accession>
<reference evidence="1 2" key="1">
    <citation type="journal article" date="2015" name="Nature">
        <title>rRNA introns, odd ribosomes, and small enigmatic genomes across a large radiation of phyla.</title>
        <authorList>
            <person name="Brown C.T."/>
            <person name="Hug L.A."/>
            <person name="Thomas B.C."/>
            <person name="Sharon I."/>
            <person name="Castelle C.J."/>
            <person name="Singh A."/>
            <person name="Wilkins M.J."/>
            <person name="Williams K.H."/>
            <person name="Banfield J.F."/>
        </authorList>
    </citation>
    <scope>NUCLEOTIDE SEQUENCE [LARGE SCALE GENOMIC DNA]</scope>
</reference>
<protein>
    <submittedName>
        <fullName evidence="1">Uncharacterized protein</fullName>
    </submittedName>
</protein>
<name>A0A0G0XL42_9BACT</name>
<dbReference type="AlphaFoldDB" id="A0A0G0XL42"/>
<dbReference type="Proteomes" id="UP000033930">
    <property type="component" value="Unassembled WGS sequence"/>
</dbReference>
<sequence length="115" mass="12235">MFFILDSFLVKNGIGEHALQGPLSGPGTRTIGSVRDEHRTVRAPWGAHDGHGELLAGAIARAPGGLVGRLKLLGHAPGGRIVLLLRGQNGRDEEVEETGGRFFLAFAHLFSMWGG</sequence>